<dbReference type="InterPro" id="IPR035897">
    <property type="entry name" value="Toll_tir_struct_dom_sf"/>
</dbReference>
<dbReference type="Pfam" id="PF13676">
    <property type="entry name" value="TIR_2"/>
    <property type="match status" value="1"/>
</dbReference>
<dbReference type="EMBL" id="JAGIKT010000020">
    <property type="protein sequence ID" value="MBP0111566.1"/>
    <property type="molecule type" value="Genomic_DNA"/>
</dbReference>
<dbReference type="Proteomes" id="UP000669317">
    <property type="component" value="Unassembled WGS sequence"/>
</dbReference>
<feature type="domain" description="TIR" evidence="1">
    <location>
        <begin position="1"/>
        <end position="126"/>
    </location>
</feature>
<name>A0ABS3ZTT3_9BRAD</name>
<dbReference type="SMART" id="SM00255">
    <property type="entry name" value="TIR"/>
    <property type="match status" value="1"/>
</dbReference>
<accession>A0ABS3ZTT3</accession>
<evidence type="ECO:0000313" key="3">
    <source>
        <dbReference type="Proteomes" id="UP000669317"/>
    </source>
</evidence>
<evidence type="ECO:0000259" key="1">
    <source>
        <dbReference type="PROSITE" id="PS50104"/>
    </source>
</evidence>
<protein>
    <submittedName>
        <fullName evidence="2">Toll/interleukin-1 receptor domain-containing protein</fullName>
    </submittedName>
</protein>
<dbReference type="Gene3D" id="3.40.50.10140">
    <property type="entry name" value="Toll/interleukin-1 receptor homology (TIR) domain"/>
    <property type="match status" value="1"/>
</dbReference>
<dbReference type="SUPFAM" id="SSF52200">
    <property type="entry name" value="Toll/Interleukin receptor TIR domain"/>
    <property type="match status" value="1"/>
</dbReference>
<proteinExistence type="predicted"/>
<organism evidence="2 3">
    <name type="scientific">Bradyrhizobium vignae</name>
    <dbReference type="NCBI Taxonomy" id="1549949"/>
    <lineage>
        <taxon>Bacteria</taxon>
        <taxon>Pseudomonadati</taxon>
        <taxon>Pseudomonadota</taxon>
        <taxon>Alphaproteobacteria</taxon>
        <taxon>Hyphomicrobiales</taxon>
        <taxon>Nitrobacteraceae</taxon>
        <taxon>Bradyrhizobium</taxon>
    </lineage>
</organism>
<sequence length="266" mass="30039">MIKRLFLSYASDDKDLARDLERSLKAHKLPVWRDEHSISPGAKWFDDIEDGIRDSRGVVVLVTEASRRSEWVTYEYSLARGAGIPVIAILVEGTAIPTPLRSFHAVKHENPDKVAEKIKKALRDQSRAIGRDRASSAPVLMAKFQEENGDPIRATKGKTPELCMEMWLEQVPKETKSVAFEIPDDGIGDNKWIAKRASTRPTARERAFLCDDIQLYGDVEVWASGIGKGPGKWSGSWRLYEALMHYYRSRSYSPGVRAALKQIRLN</sequence>
<keyword evidence="2" id="KW-0675">Receptor</keyword>
<reference evidence="2 3" key="1">
    <citation type="submission" date="2021-03" db="EMBL/GenBank/DDBJ databases">
        <title>Genome Sequence of Bradyrhizobium vignae strain ISRA400.</title>
        <authorList>
            <person name="Tisa L.S."/>
            <person name="Svistoonoff S."/>
            <person name="Hocher V."/>
            <person name="Fall S."/>
            <person name="Zaiya A."/>
            <person name="Naing D."/>
            <person name="Niang N."/>
            <person name="Diouf A."/>
            <person name="Dasylva M.C."/>
            <person name="Toure O."/>
            <person name="Gueye M."/>
            <person name="Gully D."/>
            <person name="Tisseyre P."/>
            <person name="Simpson S."/>
            <person name="Morris K."/>
            <person name="Thomas W.K."/>
        </authorList>
    </citation>
    <scope>NUCLEOTIDE SEQUENCE [LARGE SCALE GENOMIC DNA]</scope>
    <source>
        <strain evidence="2 3">ISRA400</strain>
    </source>
</reference>
<gene>
    <name evidence="2" type="ORF">JWS04_10810</name>
</gene>
<dbReference type="InterPro" id="IPR000157">
    <property type="entry name" value="TIR_dom"/>
</dbReference>
<evidence type="ECO:0000313" key="2">
    <source>
        <dbReference type="EMBL" id="MBP0111566.1"/>
    </source>
</evidence>
<keyword evidence="3" id="KW-1185">Reference proteome</keyword>
<dbReference type="PROSITE" id="PS50104">
    <property type="entry name" value="TIR"/>
    <property type="match status" value="1"/>
</dbReference>
<comment type="caution">
    <text evidence="2">The sequence shown here is derived from an EMBL/GenBank/DDBJ whole genome shotgun (WGS) entry which is preliminary data.</text>
</comment>
<dbReference type="RefSeq" id="WP_129146262.1">
    <property type="nucleotide sequence ID" value="NZ_JAGIKT010000020.1"/>
</dbReference>